<dbReference type="InterPro" id="IPR002401">
    <property type="entry name" value="Cyt_P450_E_grp-I"/>
</dbReference>
<name>K9U129_CHRTP</name>
<keyword evidence="3 4" id="KW-0349">Heme</keyword>
<dbReference type="STRING" id="251229.Chro_2456"/>
<keyword evidence="6" id="KW-1185">Reference proteome</keyword>
<dbReference type="eggNOG" id="COG2124">
    <property type="taxonomic scope" value="Bacteria"/>
</dbReference>
<feature type="binding site" description="axial binding residue" evidence="3">
    <location>
        <position position="409"/>
    </location>
    <ligand>
        <name>heme</name>
        <dbReference type="ChEBI" id="CHEBI:30413"/>
    </ligand>
    <ligandPart>
        <name>Fe</name>
        <dbReference type="ChEBI" id="CHEBI:18248"/>
    </ligandPart>
</feature>
<keyword evidence="3 4" id="KW-0408">Iron</keyword>
<gene>
    <name evidence="5" type="ORF">Chro_2456</name>
</gene>
<keyword evidence="4" id="KW-0560">Oxidoreductase</keyword>
<evidence type="ECO:0000256" key="4">
    <source>
        <dbReference type="RuleBase" id="RU000461"/>
    </source>
</evidence>
<dbReference type="InterPro" id="IPR036396">
    <property type="entry name" value="Cyt_P450_sf"/>
</dbReference>
<comment type="similarity">
    <text evidence="2 4">Belongs to the cytochrome P450 family.</text>
</comment>
<evidence type="ECO:0000313" key="5">
    <source>
        <dbReference type="EMBL" id="AFY87939.1"/>
    </source>
</evidence>
<evidence type="ECO:0000256" key="1">
    <source>
        <dbReference type="ARBA" id="ARBA00001971"/>
    </source>
</evidence>
<dbReference type="PANTHER" id="PTHR24305:SF166">
    <property type="entry name" value="CYTOCHROME P450 12A4, MITOCHONDRIAL-RELATED"/>
    <property type="match status" value="1"/>
</dbReference>
<dbReference type="InterPro" id="IPR017972">
    <property type="entry name" value="Cyt_P450_CS"/>
</dbReference>
<dbReference type="KEGG" id="cthe:Chro_2456"/>
<dbReference type="FunCoup" id="K9U129">
    <property type="interactions" value="294"/>
</dbReference>
<keyword evidence="4" id="KW-0503">Monooxygenase</keyword>
<proteinExistence type="inferred from homology"/>
<dbReference type="PATRIC" id="fig|251229.3.peg.2879"/>
<accession>K9U129</accession>
<dbReference type="GO" id="GO:0020037">
    <property type="term" value="F:heme binding"/>
    <property type="evidence" value="ECO:0007669"/>
    <property type="project" value="InterPro"/>
</dbReference>
<dbReference type="PRINTS" id="PR00385">
    <property type="entry name" value="P450"/>
</dbReference>
<reference evidence="5 6" key="1">
    <citation type="submission" date="2012-06" db="EMBL/GenBank/DDBJ databases">
        <title>Finished chromosome of genome of Chroococcidiopsis thermalis PCC 7203.</title>
        <authorList>
            <consortium name="US DOE Joint Genome Institute"/>
            <person name="Gugger M."/>
            <person name="Coursin T."/>
            <person name="Rippka R."/>
            <person name="Tandeau De Marsac N."/>
            <person name="Huntemann M."/>
            <person name="Wei C.-L."/>
            <person name="Han J."/>
            <person name="Detter J.C."/>
            <person name="Han C."/>
            <person name="Tapia R."/>
            <person name="Davenport K."/>
            <person name="Daligault H."/>
            <person name="Erkkila T."/>
            <person name="Gu W."/>
            <person name="Munk A.C.C."/>
            <person name="Teshima H."/>
            <person name="Xu Y."/>
            <person name="Chain P."/>
            <person name="Chen A."/>
            <person name="Krypides N."/>
            <person name="Mavromatis K."/>
            <person name="Markowitz V."/>
            <person name="Szeto E."/>
            <person name="Ivanova N."/>
            <person name="Mikhailova N."/>
            <person name="Ovchinnikova G."/>
            <person name="Pagani I."/>
            <person name="Pati A."/>
            <person name="Goodwin L."/>
            <person name="Peters L."/>
            <person name="Pitluck S."/>
            <person name="Woyke T."/>
            <person name="Kerfeld C."/>
        </authorList>
    </citation>
    <scope>NUCLEOTIDE SEQUENCE [LARGE SCALE GENOMIC DNA]</scope>
    <source>
        <strain evidence="5 6">PCC 7203</strain>
    </source>
</reference>
<dbReference type="SUPFAM" id="SSF48264">
    <property type="entry name" value="Cytochrome P450"/>
    <property type="match status" value="1"/>
</dbReference>
<comment type="cofactor">
    <cofactor evidence="1 3">
        <name>heme</name>
        <dbReference type="ChEBI" id="CHEBI:30413"/>
    </cofactor>
</comment>
<dbReference type="PRINTS" id="PR00463">
    <property type="entry name" value="EP450I"/>
</dbReference>
<dbReference type="GO" id="GO:0005506">
    <property type="term" value="F:iron ion binding"/>
    <property type="evidence" value="ECO:0007669"/>
    <property type="project" value="InterPro"/>
</dbReference>
<dbReference type="GO" id="GO:0004497">
    <property type="term" value="F:monooxygenase activity"/>
    <property type="evidence" value="ECO:0007669"/>
    <property type="project" value="UniProtKB-KW"/>
</dbReference>
<evidence type="ECO:0000256" key="2">
    <source>
        <dbReference type="ARBA" id="ARBA00010617"/>
    </source>
</evidence>
<dbReference type="InParanoid" id="K9U129"/>
<evidence type="ECO:0000256" key="3">
    <source>
        <dbReference type="PIRSR" id="PIRSR602401-1"/>
    </source>
</evidence>
<dbReference type="InterPro" id="IPR001128">
    <property type="entry name" value="Cyt_P450"/>
</dbReference>
<dbReference type="HOGENOM" id="CLU_001570_5_1_3"/>
<protein>
    <submittedName>
        <fullName evidence="5">Cytochrome P450</fullName>
    </submittedName>
</protein>
<dbReference type="PROSITE" id="PS00086">
    <property type="entry name" value="CYTOCHROME_P450"/>
    <property type="match status" value="1"/>
</dbReference>
<dbReference type="Proteomes" id="UP000010384">
    <property type="component" value="Chromosome"/>
</dbReference>
<sequence length="464" mass="52853">MVGDRAIVSERFIRWRTIVLAQLPNPITSPAWWQLMNWIADPIGFQDKCSQKYGDIFTMHLSGIGSYVVIGNPQAIGEIFNQDAKFDVGRGNAIAEPLVGRNSLMLVDGDRHRRERKLLMPPFHGERLQTYAKQICLITKQIASSWQVGQSFVARTTMQKISLEVILQVVFGLSEGERYQQLKPLLTEWLDMTDSPLKSSMLFLQFLQKDWGAWSPWGQMKQRQHHVRALLQAEIEERRAKDIKGRDVLSLMMAARDENGQAMTDEELKDELLTILFAGHETTATTLAWALYQIHQHPDVRDRLLHELDSLGEFAPMKIAQLPYLSAVCQETLRMYPVIPVIFPRITKSPTKIAGYLFEAQTALMPSIYLVHYREDLYPNAKQFQPERFLERQYSPSEYLPFGGGSRRCLGYALAGLEMKLVLATILSKYQLALVEDKPVQIQRRGFTLAPQGGVSMVVSAKSI</sequence>
<dbReference type="Gene3D" id="1.10.630.10">
    <property type="entry name" value="Cytochrome P450"/>
    <property type="match status" value="1"/>
</dbReference>
<organism evidence="5 6">
    <name type="scientific">Chroococcidiopsis thermalis (strain PCC 7203)</name>
    <dbReference type="NCBI Taxonomy" id="251229"/>
    <lineage>
        <taxon>Bacteria</taxon>
        <taxon>Bacillati</taxon>
        <taxon>Cyanobacteriota</taxon>
        <taxon>Cyanophyceae</taxon>
        <taxon>Chroococcidiopsidales</taxon>
        <taxon>Chroococcidiopsidaceae</taxon>
        <taxon>Chroococcidiopsis</taxon>
    </lineage>
</organism>
<dbReference type="EMBL" id="CP003597">
    <property type="protein sequence ID" value="AFY87939.1"/>
    <property type="molecule type" value="Genomic_DNA"/>
</dbReference>
<dbReference type="InterPro" id="IPR050121">
    <property type="entry name" value="Cytochrome_P450_monoxygenase"/>
</dbReference>
<dbReference type="AlphaFoldDB" id="K9U129"/>
<dbReference type="GO" id="GO:0016705">
    <property type="term" value="F:oxidoreductase activity, acting on paired donors, with incorporation or reduction of molecular oxygen"/>
    <property type="evidence" value="ECO:0007669"/>
    <property type="project" value="InterPro"/>
</dbReference>
<dbReference type="PANTHER" id="PTHR24305">
    <property type="entry name" value="CYTOCHROME P450"/>
    <property type="match status" value="1"/>
</dbReference>
<keyword evidence="3 4" id="KW-0479">Metal-binding</keyword>
<dbReference type="CDD" id="cd11053">
    <property type="entry name" value="CYP110-like"/>
    <property type="match status" value="1"/>
</dbReference>
<evidence type="ECO:0000313" key="6">
    <source>
        <dbReference type="Proteomes" id="UP000010384"/>
    </source>
</evidence>
<dbReference type="Pfam" id="PF00067">
    <property type="entry name" value="p450"/>
    <property type="match status" value="1"/>
</dbReference>